<dbReference type="GO" id="GO:0004519">
    <property type="term" value="F:endonuclease activity"/>
    <property type="evidence" value="ECO:0007669"/>
    <property type="project" value="UniProtKB-KW"/>
</dbReference>
<sequence length="393" mass="44500">LAHTLLEFNSYTSSLTVTNNSSYPKFVSKGSCIGYMVCYPDCSQKNHNHKSTTWCLCGENVGTVRKSESPVVNCATTARKSELAGRNNALNSIQSINPSVEKEIKDLIKNAESQQQHDELLPLLYRFQAIFDTTKHNIAKTSISHIINIMPHSPPACRPHPQPRHEEALYNIIQEFLKAGLITESSSPYAASVMLVDKGDGKKRLVVDYKKLNRVTIKDSSPMPNMEETIRKLEKRYNYFSKLDLKSGFYQIPIREADKEKTAFVTPFGHYQFNVLPMGLKNSPSTFQKVMNSTLKHCRSFSLVYVDDIIVFSHTFEEHLNHLQQVFSTLNDKQIVLSPPKCVIAVQKIDYLGHTITKDTITPRNEKIEAILDIPEPKTLSQANKFIGATGWY</sequence>
<keyword evidence="1" id="KW-0645">Protease</keyword>
<keyword evidence="5" id="KW-0255">Endonuclease</keyword>
<organism evidence="9 11">
    <name type="scientific">Didymodactylos carnosus</name>
    <dbReference type="NCBI Taxonomy" id="1234261"/>
    <lineage>
        <taxon>Eukaryota</taxon>
        <taxon>Metazoa</taxon>
        <taxon>Spiralia</taxon>
        <taxon>Gnathifera</taxon>
        <taxon>Rotifera</taxon>
        <taxon>Eurotatoria</taxon>
        <taxon>Bdelloidea</taxon>
        <taxon>Philodinida</taxon>
        <taxon>Philodinidae</taxon>
        <taxon>Didymodactylos</taxon>
    </lineage>
</organism>
<evidence type="ECO:0000313" key="9">
    <source>
        <dbReference type="EMBL" id="CAF1614746.1"/>
    </source>
</evidence>
<dbReference type="SUPFAM" id="SSF56672">
    <property type="entry name" value="DNA/RNA polymerases"/>
    <property type="match status" value="1"/>
</dbReference>
<evidence type="ECO:0000313" key="11">
    <source>
        <dbReference type="Proteomes" id="UP000677228"/>
    </source>
</evidence>
<dbReference type="Proteomes" id="UP000682733">
    <property type="component" value="Unassembled WGS sequence"/>
</dbReference>
<evidence type="ECO:0000256" key="1">
    <source>
        <dbReference type="ARBA" id="ARBA00022670"/>
    </source>
</evidence>
<dbReference type="InterPro" id="IPR043128">
    <property type="entry name" value="Rev_trsase/Diguanyl_cyclase"/>
</dbReference>
<dbReference type="PANTHER" id="PTHR33064:SF37">
    <property type="entry name" value="RIBONUCLEASE H"/>
    <property type="match status" value="1"/>
</dbReference>
<gene>
    <name evidence="9" type="ORF">OVA965_LOCUS42843</name>
    <name evidence="10" type="ORF">TMI583_LOCUS44879</name>
</gene>
<dbReference type="InterPro" id="IPR051320">
    <property type="entry name" value="Viral_Replic_Matur_Polypro"/>
</dbReference>
<dbReference type="Proteomes" id="UP000677228">
    <property type="component" value="Unassembled WGS sequence"/>
</dbReference>
<keyword evidence="4" id="KW-0540">Nuclease</keyword>
<dbReference type="PROSITE" id="PS50878">
    <property type="entry name" value="RT_POL"/>
    <property type="match status" value="1"/>
</dbReference>
<evidence type="ECO:0000256" key="2">
    <source>
        <dbReference type="ARBA" id="ARBA00022679"/>
    </source>
</evidence>
<evidence type="ECO:0000256" key="3">
    <source>
        <dbReference type="ARBA" id="ARBA00022695"/>
    </source>
</evidence>
<dbReference type="InterPro" id="IPR000477">
    <property type="entry name" value="RT_dom"/>
</dbReference>
<keyword evidence="6" id="KW-0378">Hydrolase</keyword>
<dbReference type="EMBL" id="CAJOBA010078634">
    <property type="protein sequence ID" value="CAF4430485.1"/>
    <property type="molecule type" value="Genomic_DNA"/>
</dbReference>
<evidence type="ECO:0000256" key="6">
    <source>
        <dbReference type="ARBA" id="ARBA00022801"/>
    </source>
</evidence>
<dbReference type="GO" id="GO:0008233">
    <property type="term" value="F:peptidase activity"/>
    <property type="evidence" value="ECO:0007669"/>
    <property type="project" value="UniProtKB-KW"/>
</dbReference>
<evidence type="ECO:0000256" key="7">
    <source>
        <dbReference type="ARBA" id="ARBA00022918"/>
    </source>
</evidence>
<keyword evidence="7" id="KW-0695">RNA-directed DNA polymerase</keyword>
<protein>
    <recommendedName>
        <fullName evidence="8">Reverse transcriptase domain-containing protein</fullName>
    </recommendedName>
</protein>
<reference evidence="9" key="1">
    <citation type="submission" date="2021-02" db="EMBL/GenBank/DDBJ databases">
        <authorList>
            <person name="Nowell W R."/>
        </authorList>
    </citation>
    <scope>NUCLEOTIDE SEQUENCE</scope>
</reference>
<dbReference type="CDD" id="cd01647">
    <property type="entry name" value="RT_LTR"/>
    <property type="match status" value="1"/>
</dbReference>
<proteinExistence type="predicted"/>
<evidence type="ECO:0000313" key="10">
    <source>
        <dbReference type="EMBL" id="CAF4430485.1"/>
    </source>
</evidence>
<dbReference type="Gene3D" id="3.10.10.10">
    <property type="entry name" value="HIV Type 1 Reverse Transcriptase, subunit A, domain 1"/>
    <property type="match status" value="1"/>
</dbReference>
<evidence type="ECO:0000256" key="4">
    <source>
        <dbReference type="ARBA" id="ARBA00022722"/>
    </source>
</evidence>
<dbReference type="PANTHER" id="PTHR33064">
    <property type="entry name" value="POL PROTEIN"/>
    <property type="match status" value="1"/>
</dbReference>
<dbReference type="GO" id="GO:0003964">
    <property type="term" value="F:RNA-directed DNA polymerase activity"/>
    <property type="evidence" value="ECO:0007669"/>
    <property type="project" value="UniProtKB-KW"/>
</dbReference>
<feature type="non-terminal residue" evidence="9">
    <location>
        <position position="393"/>
    </location>
</feature>
<evidence type="ECO:0000259" key="8">
    <source>
        <dbReference type="PROSITE" id="PS50878"/>
    </source>
</evidence>
<dbReference type="Pfam" id="PF00078">
    <property type="entry name" value="RVT_1"/>
    <property type="match status" value="1"/>
</dbReference>
<keyword evidence="3" id="KW-0548">Nucleotidyltransferase</keyword>
<comment type="caution">
    <text evidence="9">The sequence shown here is derived from an EMBL/GenBank/DDBJ whole genome shotgun (WGS) entry which is preliminary data.</text>
</comment>
<dbReference type="GO" id="GO:0006508">
    <property type="term" value="P:proteolysis"/>
    <property type="evidence" value="ECO:0007669"/>
    <property type="project" value="UniProtKB-KW"/>
</dbReference>
<dbReference type="Gene3D" id="3.30.70.270">
    <property type="match status" value="1"/>
</dbReference>
<name>A0A8S2G6T8_9BILA</name>
<evidence type="ECO:0000256" key="5">
    <source>
        <dbReference type="ARBA" id="ARBA00022759"/>
    </source>
</evidence>
<keyword evidence="2" id="KW-0808">Transferase</keyword>
<feature type="non-terminal residue" evidence="9">
    <location>
        <position position="1"/>
    </location>
</feature>
<dbReference type="EMBL" id="CAJNOK010054144">
    <property type="protein sequence ID" value="CAF1614746.1"/>
    <property type="molecule type" value="Genomic_DNA"/>
</dbReference>
<accession>A0A8S2G6T8</accession>
<feature type="domain" description="Reverse transcriptase" evidence="8">
    <location>
        <begin position="177"/>
        <end position="356"/>
    </location>
</feature>
<dbReference type="InterPro" id="IPR043502">
    <property type="entry name" value="DNA/RNA_pol_sf"/>
</dbReference>
<dbReference type="AlphaFoldDB" id="A0A8S2G6T8"/>
<dbReference type="FunFam" id="3.10.10.10:FF:000007">
    <property type="entry name" value="Retrovirus-related Pol polyprotein from transposon 17.6-like Protein"/>
    <property type="match status" value="1"/>
</dbReference>